<dbReference type="InterPro" id="IPR017907">
    <property type="entry name" value="Znf_RING_CS"/>
</dbReference>
<dbReference type="PROSITE" id="PS51873">
    <property type="entry name" value="TRIAD"/>
    <property type="match status" value="1"/>
</dbReference>
<evidence type="ECO:0000256" key="5">
    <source>
        <dbReference type="ARBA" id="ARBA00022737"/>
    </source>
</evidence>
<dbReference type="PROSITE" id="PS00518">
    <property type="entry name" value="ZF_RING_1"/>
    <property type="match status" value="1"/>
</dbReference>
<organism evidence="11 12">
    <name type="scientific">Lasallia pustulata</name>
    <dbReference type="NCBI Taxonomy" id="136370"/>
    <lineage>
        <taxon>Eukaryota</taxon>
        <taxon>Fungi</taxon>
        <taxon>Dikarya</taxon>
        <taxon>Ascomycota</taxon>
        <taxon>Pezizomycotina</taxon>
        <taxon>Lecanoromycetes</taxon>
        <taxon>OSLEUM clade</taxon>
        <taxon>Umbilicariomycetidae</taxon>
        <taxon>Umbilicariales</taxon>
        <taxon>Umbilicariaceae</taxon>
        <taxon>Lasallia</taxon>
    </lineage>
</organism>
<comment type="catalytic activity">
    <reaction evidence="1">
        <text>[E2 ubiquitin-conjugating enzyme]-S-ubiquitinyl-L-cysteine + [acceptor protein]-L-lysine = [E2 ubiquitin-conjugating enzyme]-L-cysteine + [acceptor protein]-N(6)-ubiquitinyl-L-lysine.</text>
        <dbReference type="EC" id="2.3.2.31"/>
    </reaction>
</comment>
<evidence type="ECO:0000256" key="8">
    <source>
        <dbReference type="ARBA" id="ARBA00022833"/>
    </source>
</evidence>
<dbReference type="PANTHER" id="PTHR11685">
    <property type="entry name" value="RBR FAMILY RING FINGER AND IBR DOMAIN-CONTAINING"/>
    <property type="match status" value="1"/>
</dbReference>
<dbReference type="InterPro" id="IPR044066">
    <property type="entry name" value="TRIAD_supradom"/>
</dbReference>
<dbReference type="GO" id="GO:0061630">
    <property type="term" value="F:ubiquitin protein ligase activity"/>
    <property type="evidence" value="ECO:0007669"/>
    <property type="project" value="UniProtKB-EC"/>
</dbReference>
<dbReference type="OrthoDB" id="10009520at2759"/>
<dbReference type="InterPro" id="IPR031127">
    <property type="entry name" value="E3_UB_ligase_RBR"/>
</dbReference>
<dbReference type="InterPro" id="IPR002867">
    <property type="entry name" value="IBR_dom"/>
</dbReference>
<feature type="region of interest" description="Disordered" evidence="9">
    <location>
        <begin position="264"/>
        <end position="352"/>
    </location>
</feature>
<dbReference type="EMBL" id="VXIT01000002">
    <property type="protein sequence ID" value="KAA6414953.1"/>
    <property type="molecule type" value="Genomic_DNA"/>
</dbReference>
<dbReference type="InterPro" id="IPR013083">
    <property type="entry name" value="Znf_RING/FYVE/PHD"/>
</dbReference>
<evidence type="ECO:0000256" key="6">
    <source>
        <dbReference type="ARBA" id="ARBA00022771"/>
    </source>
</evidence>
<keyword evidence="5" id="KW-0677">Repeat</keyword>
<gene>
    <name evidence="11" type="ORF">FRX48_01704</name>
</gene>
<keyword evidence="6" id="KW-0863">Zinc-finger</keyword>
<reference evidence="11 12" key="1">
    <citation type="submission" date="2019-09" db="EMBL/GenBank/DDBJ databases">
        <title>The hologenome of the rock-dwelling lichen Lasallia pustulata.</title>
        <authorList>
            <person name="Greshake Tzovaras B."/>
            <person name="Segers F."/>
            <person name="Bicker A."/>
            <person name="Dal Grande F."/>
            <person name="Otte J."/>
            <person name="Hankeln T."/>
            <person name="Schmitt I."/>
            <person name="Ebersberger I."/>
        </authorList>
    </citation>
    <scope>NUCLEOTIDE SEQUENCE [LARGE SCALE GENOMIC DNA]</scope>
    <source>
        <strain evidence="11">A1-1</strain>
    </source>
</reference>
<evidence type="ECO:0000256" key="1">
    <source>
        <dbReference type="ARBA" id="ARBA00001798"/>
    </source>
</evidence>
<evidence type="ECO:0000259" key="10">
    <source>
        <dbReference type="PROSITE" id="PS51873"/>
    </source>
</evidence>
<evidence type="ECO:0000256" key="7">
    <source>
        <dbReference type="ARBA" id="ARBA00022786"/>
    </source>
</evidence>
<comment type="caution">
    <text evidence="11">The sequence shown here is derived from an EMBL/GenBank/DDBJ whole genome shotgun (WGS) entry which is preliminary data.</text>
</comment>
<dbReference type="GO" id="GO:0008270">
    <property type="term" value="F:zinc ion binding"/>
    <property type="evidence" value="ECO:0007669"/>
    <property type="project" value="UniProtKB-KW"/>
</dbReference>
<dbReference type="Proteomes" id="UP000324767">
    <property type="component" value="Unassembled WGS sequence"/>
</dbReference>
<evidence type="ECO:0000256" key="3">
    <source>
        <dbReference type="ARBA" id="ARBA00022679"/>
    </source>
</evidence>
<dbReference type="GO" id="GO:0016567">
    <property type="term" value="P:protein ubiquitination"/>
    <property type="evidence" value="ECO:0007669"/>
    <property type="project" value="InterPro"/>
</dbReference>
<evidence type="ECO:0000313" key="11">
    <source>
        <dbReference type="EMBL" id="KAA6414953.1"/>
    </source>
</evidence>
<keyword evidence="3" id="KW-0808">Transferase</keyword>
<evidence type="ECO:0000256" key="2">
    <source>
        <dbReference type="ARBA" id="ARBA00012251"/>
    </source>
</evidence>
<dbReference type="Pfam" id="PF01485">
    <property type="entry name" value="IBR"/>
    <property type="match status" value="2"/>
</dbReference>
<accession>A0A5M8PYY8</accession>
<dbReference type="SUPFAM" id="SSF57850">
    <property type="entry name" value="RING/U-box"/>
    <property type="match status" value="2"/>
</dbReference>
<evidence type="ECO:0000256" key="9">
    <source>
        <dbReference type="SAM" id="MobiDB-lite"/>
    </source>
</evidence>
<evidence type="ECO:0000256" key="4">
    <source>
        <dbReference type="ARBA" id="ARBA00022723"/>
    </source>
</evidence>
<name>A0A5M8PYY8_9LECA</name>
<proteinExistence type="predicted"/>
<dbReference type="AlphaFoldDB" id="A0A5M8PYY8"/>
<feature type="domain" description="RING-type" evidence="10">
    <location>
        <begin position="71"/>
        <end position="262"/>
    </location>
</feature>
<dbReference type="CDD" id="cd22584">
    <property type="entry name" value="Rcat_RBR_unk"/>
    <property type="match status" value="1"/>
</dbReference>
<dbReference type="EC" id="2.3.2.31" evidence="2"/>
<dbReference type="Gene3D" id="3.30.40.10">
    <property type="entry name" value="Zinc/RING finger domain, C3HC4 (zinc finger)"/>
    <property type="match status" value="1"/>
</dbReference>
<protein>
    <recommendedName>
        <fullName evidence="2">RBR-type E3 ubiquitin transferase</fullName>
        <ecNumber evidence="2">2.3.2.31</ecNumber>
    </recommendedName>
</protein>
<sequence length="516" mass="57653">MAAEAWETVYQTLDISLRFRAASVLDGSAIRAIERHFWSVGLLEVDTLDQSPNIVQTSSDVGEVTTFATLPLVFKRACLTCLAISSDAKVLRCGHTICRACLEARFNMAINRETEYPPQCCGVIELEEVESLLSEATVQQYQEKEIEYQCTNRTYCHNRACQKFIPPSQISYGVAPCEDCETHTCVICKEEAHMDGCVISEEEAQLWKAVEENKWRRCKCGRVIERDDGCHHMTCALCGAEWCYGCGYSWSRSGWQRHGPLCPSRNRGPNPEFNNEQDDHGGMGELLDPGIDDGEHSIAGEAQDVDGNEETGGLSDENTPQPDPETGQETDLAQAPGEHSHEVVNPYRGPTPEQRNCLHRDAHFHRFVFPLCQLCQKHADTGIFRCGECNLSTCEACARSRRILTLRDDVPPEDVGLPWGGDQEAELLAGDGSAGSSIDPFGLDLTEGDAQGRAADAGDRVWEAREHVAVVREQFREAQKRLVLAEERLEWCRCVIKLLCAYWLVSEIRCWLSSLF</sequence>
<keyword evidence="7" id="KW-0833">Ubl conjugation pathway</keyword>
<keyword evidence="8" id="KW-0862">Zinc</keyword>
<evidence type="ECO:0000313" key="12">
    <source>
        <dbReference type="Proteomes" id="UP000324767"/>
    </source>
</evidence>
<keyword evidence="4" id="KW-0479">Metal-binding</keyword>
<dbReference type="Gene3D" id="1.20.120.1750">
    <property type="match status" value="1"/>
</dbReference>